<dbReference type="Gene3D" id="3.90.25.10">
    <property type="entry name" value="UDP-galactose 4-epimerase, domain 1"/>
    <property type="match status" value="1"/>
</dbReference>
<dbReference type="PRINTS" id="PR01713">
    <property type="entry name" value="NUCEPIMERASE"/>
</dbReference>
<proteinExistence type="inferred from homology"/>
<keyword evidence="2" id="KW-0520">NAD</keyword>
<dbReference type="InterPro" id="IPR016040">
    <property type="entry name" value="NAD(P)-bd_dom"/>
</dbReference>
<dbReference type="EMBL" id="HBGN01026392">
    <property type="protein sequence ID" value="CAD9341804.1"/>
    <property type="molecule type" value="Transcribed_RNA"/>
</dbReference>
<reference evidence="4" key="1">
    <citation type="submission" date="2021-01" db="EMBL/GenBank/DDBJ databases">
        <authorList>
            <person name="Corre E."/>
            <person name="Pelletier E."/>
            <person name="Niang G."/>
            <person name="Scheremetjew M."/>
            <person name="Finn R."/>
            <person name="Kale V."/>
            <person name="Holt S."/>
            <person name="Cochrane G."/>
            <person name="Meng A."/>
            <person name="Brown T."/>
            <person name="Cohen L."/>
        </authorList>
    </citation>
    <scope>NUCLEOTIDE SEQUENCE</scope>
    <source>
        <strain evidence="4">Pop2</strain>
    </source>
</reference>
<dbReference type="Gene3D" id="3.40.50.720">
    <property type="entry name" value="NAD(P)-binding Rossmann-like Domain"/>
    <property type="match status" value="1"/>
</dbReference>
<evidence type="ECO:0000256" key="1">
    <source>
        <dbReference type="ARBA" id="ARBA00007637"/>
    </source>
</evidence>
<sequence>MSPPFSKTNTTFFHRKKQFILWFLLVATLMTISLHSQSEYFKNIHYHHLLPASTTTIAPAESHPWTQTEIIQPHTKHKKVLVTGGAGFIGSHVVEYLLNRGDDVIIIDEMNHSYNVHLKQFNLNILQKYKHRVTFYKGDICDEEFITKVFEETKPQWVCHMAARAGVRPSIQDPYAYIHSNIEGTTRLLELSVQYKVVNFVFASSSSVYGNSNSTLLSESDRTDYPMSPYAASKKSCELLSYTYHSLYGLNVTALRLFTVYGTRGRPDMAPFLFIDNIAKNLPISQYGDGVTTFRDYTYISDIVDGIVRALDRPYPYQILNLGKGSSTSLHDFISLVGRTVGRNVTIQYMEKQLGDVPYTCADVRKARYLLGYHPNVSIEEGVAKTVEWYKDVYLEELDDDFRNAGGEDRTDHGVLF</sequence>
<evidence type="ECO:0000313" key="4">
    <source>
        <dbReference type="EMBL" id="CAD9341804.1"/>
    </source>
</evidence>
<protein>
    <recommendedName>
        <fullName evidence="3">NAD(P)-binding domain-containing protein</fullName>
    </recommendedName>
</protein>
<dbReference type="Pfam" id="PF16363">
    <property type="entry name" value="GDP_Man_Dehyd"/>
    <property type="match status" value="1"/>
</dbReference>
<name>A0A7S1ZKQ3_9STRA</name>
<evidence type="ECO:0000256" key="2">
    <source>
        <dbReference type="ARBA" id="ARBA00023027"/>
    </source>
</evidence>
<comment type="similarity">
    <text evidence="1">Belongs to the NAD(P)-dependent epimerase/dehydratase family.</text>
</comment>
<accession>A0A7S1ZKQ3</accession>
<dbReference type="InterPro" id="IPR036291">
    <property type="entry name" value="NAD(P)-bd_dom_sf"/>
</dbReference>
<dbReference type="AlphaFoldDB" id="A0A7S1ZKQ3"/>
<dbReference type="SUPFAM" id="SSF51735">
    <property type="entry name" value="NAD(P)-binding Rossmann-fold domains"/>
    <property type="match status" value="1"/>
</dbReference>
<gene>
    <name evidence="4" type="ORF">DBRI1063_LOCUS16977</name>
</gene>
<organism evidence="4">
    <name type="scientific">Ditylum brightwellii</name>
    <dbReference type="NCBI Taxonomy" id="49249"/>
    <lineage>
        <taxon>Eukaryota</taxon>
        <taxon>Sar</taxon>
        <taxon>Stramenopiles</taxon>
        <taxon>Ochrophyta</taxon>
        <taxon>Bacillariophyta</taxon>
        <taxon>Mediophyceae</taxon>
        <taxon>Lithodesmiophycidae</taxon>
        <taxon>Lithodesmiales</taxon>
        <taxon>Lithodesmiaceae</taxon>
        <taxon>Ditylum</taxon>
    </lineage>
</organism>
<dbReference type="PANTHER" id="PTHR43574">
    <property type="entry name" value="EPIMERASE-RELATED"/>
    <property type="match status" value="1"/>
</dbReference>
<evidence type="ECO:0000259" key="3">
    <source>
        <dbReference type="Pfam" id="PF16363"/>
    </source>
</evidence>
<feature type="domain" description="NAD(P)-binding" evidence="3">
    <location>
        <begin position="81"/>
        <end position="386"/>
    </location>
</feature>